<sequence>MLFRPSERTKAHFRRGNWLFFPLWVGTLLYIWAGVEGAISREWDNVFFPVFGILFAANFVYGVVGLTLARQDATKSQHPDQDVAALIDGEIDIGEYRKRKENVDQQ</sequence>
<dbReference type="AlphaFoldDB" id="A0A480ASA1"/>
<dbReference type="EMBL" id="BJCL01000003">
    <property type="protein sequence ID" value="GCL62585.1"/>
    <property type="molecule type" value="Genomic_DNA"/>
</dbReference>
<keyword evidence="1" id="KW-0812">Transmembrane</keyword>
<dbReference type="OrthoDB" id="9877385at2"/>
<keyword evidence="3" id="KW-1185">Reference proteome</keyword>
<reference evidence="3" key="1">
    <citation type="submission" date="2019-03" db="EMBL/GenBank/DDBJ databases">
        <title>Aquabacterium pictum sp.nov., the first bacteriochlorophyll a-containing freshwater bacterium in the genus Aquabacterium of the class Betaproteobacteria.</title>
        <authorList>
            <person name="Hirose S."/>
            <person name="Tank M."/>
            <person name="Hara E."/>
            <person name="Tamaki H."/>
            <person name="Takaichi S."/>
            <person name="Haruta S."/>
            <person name="Hanada S."/>
        </authorList>
    </citation>
    <scope>NUCLEOTIDE SEQUENCE [LARGE SCALE GENOMIC DNA]</scope>
    <source>
        <strain evidence="3">W35</strain>
    </source>
</reference>
<name>A0A480ASA1_9BURK</name>
<protein>
    <submittedName>
        <fullName evidence="2">Uncharacterized protein</fullName>
    </submittedName>
</protein>
<evidence type="ECO:0000256" key="1">
    <source>
        <dbReference type="SAM" id="Phobius"/>
    </source>
</evidence>
<dbReference type="Proteomes" id="UP000301751">
    <property type="component" value="Unassembled WGS sequence"/>
</dbReference>
<proteinExistence type="predicted"/>
<evidence type="ECO:0000313" key="3">
    <source>
        <dbReference type="Proteomes" id="UP000301751"/>
    </source>
</evidence>
<accession>A0A480ASA1</accession>
<comment type="caution">
    <text evidence="2">The sequence shown here is derived from an EMBL/GenBank/DDBJ whole genome shotgun (WGS) entry which is preliminary data.</text>
</comment>
<feature type="transmembrane region" description="Helical" evidence="1">
    <location>
        <begin position="16"/>
        <end position="35"/>
    </location>
</feature>
<gene>
    <name evidence="2" type="ORF">AQPW35_16660</name>
</gene>
<keyword evidence="1" id="KW-0472">Membrane</keyword>
<evidence type="ECO:0000313" key="2">
    <source>
        <dbReference type="EMBL" id="GCL62585.1"/>
    </source>
</evidence>
<dbReference type="RefSeq" id="WP_137732335.1">
    <property type="nucleotide sequence ID" value="NZ_BJCL01000003.1"/>
</dbReference>
<organism evidence="2 3">
    <name type="scientific">Pseudaquabacterium pictum</name>
    <dbReference type="NCBI Taxonomy" id="2315236"/>
    <lineage>
        <taxon>Bacteria</taxon>
        <taxon>Pseudomonadati</taxon>
        <taxon>Pseudomonadota</taxon>
        <taxon>Betaproteobacteria</taxon>
        <taxon>Burkholderiales</taxon>
        <taxon>Sphaerotilaceae</taxon>
        <taxon>Pseudaquabacterium</taxon>
    </lineage>
</organism>
<keyword evidence="1" id="KW-1133">Transmembrane helix</keyword>
<feature type="transmembrane region" description="Helical" evidence="1">
    <location>
        <begin position="47"/>
        <end position="69"/>
    </location>
</feature>